<dbReference type="EMBL" id="JAMYEC010000003">
    <property type="protein sequence ID" value="MDX2334625.1"/>
    <property type="molecule type" value="Genomic_DNA"/>
</dbReference>
<keyword evidence="2" id="KW-1185">Reference proteome</keyword>
<evidence type="ECO:0000313" key="1">
    <source>
        <dbReference type="EMBL" id="MDX2334625.1"/>
    </source>
</evidence>
<protein>
    <submittedName>
        <fullName evidence="1">Uncharacterized protein</fullName>
    </submittedName>
</protein>
<proteinExistence type="predicted"/>
<dbReference type="RefSeq" id="WP_319078618.1">
    <property type="nucleotide sequence ID" value="NZ_JAMYEC010000003.1"/>
</dbReference>
<dbReference type="Proteomes" id="UP001272940">
    <property type="component" value="Unassembled WGS sequence"/>
</dbReference>
<reference evidence="1 2" key="1">
    <citation type="journal article" date="2023" name="FEMS Microbes">
        <title>Whole genomes of deep-sea sponge-associated bacteria exhibit high novel natural product potential.</title>
        <authorList>
            <person name="Hesketh-Best P.J."/>
            <person name="January G.G."/>
            <person name="Koch M.J."/>
            <person name="Warburton P.J."/>
            <person name="Howell K.L."/>
            <person name="Upton M."/>
        </authorList>
    </citation>
    <scope>NUCLEOTIDE SEQUENCE [LARGE SCALE GENOMIC DNA]</scope>
    <source>
        <strain evidence="1 2">PC206-O</strain>
    </source>
</reference>
<evidence type="ECO:0000313" key="2">
    <source>
        <dbReference type="Proteomes" id="UP001272940"/>
    </source>
</evidence>
<gene>
    <name evidence="1" type="ORF">NJD11_06690</name>
</gene>
<name>A0ABU4KNZ0_BREVE</name>
<comment type="caution">
    <text evidence="1">The sequence shown here is derived from an EMBL/GenBank/DDBJ whole genome shotgun (WGS) entry which is preliminary data.</text>
</comment>
<accession>A0ABU4KNZ0</accession>
<organism evidence="1 2">
    <name type="scientific">Brevundimonas vesicularis</name>
    <name type="common">Pseudomonas vesicularis</name>
    <dbReference type="NCBI Taxonomy" id="41276"/>
    <lineage>
        <taxon>Bacteria</taxon>
        <taxon>Pseudomonadati</taxon>
        <taxon>Pseudomonadota</taxon>
        <taxon>Alphaproteobacteria</taxon>
        <taxon>Caulobacterales</taxon>
        <taxon>Caulobacteraceae</taxon>
        <taxon>Brevundimonas</taxon>
    </lineage>
</organism>
<sequence length="211" mass="21537">MSPAALKRALDPAYIGSPFAQLFQFFDGDASTPMDLTGRSVVLFLDRQGLPDAHHEITGAIQTGGRVLFTVSDTSAWIKGDYSLEVRLDGASVVVGRIAVAKGAGANGSDIVGAAQPPAAQGVVIAATGVVQLLNVAIVVGGNGSGGTVAFVHTQAAPSALWNVNHNLGQRPTVSLQTAGGVEFEGAITHLSANQLQVQLSSPQTGLARCI</sequence>